<feature type="signal peptide" evidence="8">
    <location>
        <begin position="1"/>
        <end position="16"/>
    </location>
</feature>
<organism evidence="10 11">
    <name type="scientific">Ophiocordyceps australis</name>
    <dbReference type="NCBI Taxonomy" id="1399860"/>
    <lineage>
        <taxon>Eukaryota</taxon>
        <taxon>Fungi</taxon>
        <taxon>Dikarya</taxon>
        <taxon>Ascomycota</taxon>
        <taxon>Pezizomycotina</taxon>
        <taxon>Sordariomycetes</taxon>
        <taxon>Hypocreomycetidae</taxon>
        <taxon>Hypocreales</taxon>
        <taxon>Ophiocordycipitaceae</taxon>
        <taxon>Ophiocordyceps</taxon>
    </lineage>
</organism>
<feature type="chain" id="PRO_5011976546" description="ER membrane protein complex subunit 7 beta-sandwich domain-containing protein" evidence="8">
    <location>
        <begin position="17"/>
        <end position="230"/>
    </location>
</feature>
<dbReference type="InterPro" id="IPR019008">
    <property type="entry name" value="Beta_sandwich_EMC7"/>
</dbReference>
<evidence type="ECO:0000313" key="10">
    <source>
        <dbReference type="EMBL" id="PHH73382.1"/>
    </source>
</evidence>
<reference evidence="10 11" key="1">
    <citation type="submission" date="2017-06" db="EMBL/GenBank/DDBJ databases">
        <title>Ant-infecting Ophiocordyceps genomes reveal a high diversity of potential behavioral manipulation genes and a possible major role for enterotoxins.</title>
        <authorList>
            <person name="De Bekker C."/>
            <person name="Evans H.C."/>
            <person name="Brachmann A."/>
            <person name="Hughes D.P."/>
        </authorList>
    </citation>
    <scope>NUCLEOTIDE SEQUENCE [LARGE SCALE GENOMIC DNA]</scope>
    <source>
        <strain evidence="10 11">1348a</strain>
    </source>
</reference>
<dbReference type="InterPro" id="IPR039163">
    <property type="entry name" value="EMC7"/>
</dbReference>
<evidence type="ECO:0000256" key="6">
    <source>
        <dbReference type="SAM" id="MobiDB-lite"/>
    </source>
</evidence>
<evidence type="ECO:0000256" key="7">
    <source>
        <dbReference type="SAM" id="Phobius"/>
    </source>
</evidence>
<keyword evidence="5 7" id="KW-0472">Membrane</keyword>
<feature type="transmembrane region" description="Helical" evidence="7">
    <location>
        <begin position="141"/>
        <end position="159"/>
    </location>
</feature>
<evidence type="ECO:0000256" key="4">
    <source>
        <dbReference type="ARBA" id="ARBA00022989"/>
    </source>
</evidence>
<gene>
    <name evidence="10" type="ORF">CDD82_5502</name>
</gene>
<keyword evidence="3 8" id="KW-0732">Signal</keyword>
<dbReference type="OrthoDB" id="27095at2759"/>
<evidence type="ECO:0000256" key="2">
    <source>
        <dbReference type="ARBA" id="ARBA00022692"/>
    </source>
</evidence>
<evidence type="ECO:0000256" key="3">
    <source>
        <dbReference type="ARBA" id="ARBA00022729"/>
    </source>
</evidence>
<dbReference type="AlphaFoldDB" id="A0A2C5Z160"/>
<dbReference type="GO" id="GO:0072546">
    <property type="term" value="C:EMC complex"/>
    <property type="evidence" value="ECO:0007669"/>
    <property type="project" value="TreeGrafter"/>
</dbReference>
<dbReference type="Pfam" id="PF09430">
    <property type="entry name" value="EMC7_beta-sandw"/>
    <property type="match status" value="1"/>
</dbReference>
<keyword evidence="11" id="KW-1185">Reference proteome</keyword>
<dbReference type="PANTHER" id="PTHR13605">
    <property type="entry name" value="ER MEMBRANE PROTEIN COMPLEX SUBUNIT 7"/>
    <property type="match status" value="1"/>
</dbReference>
<comment type="caution">
    <text evidence="10">The sequence shown here is derived from an EMBL/GenBank/DDBJ whole genome shotgun (WGS) entry which is preliminary data.</text>
</comment>
<dbReference type="EMBL" id="NJEU01000509">
    <property type="protein sequence ID" value="PHH73382.1"/>
    <property type="molecule type" value="Genomic_DNA"/>
</dbReference>
<evidence type="ECO:0000256" key="1">
    <source>
        <dbReference type="ARBA" id="ARBA00004167"/>
    </source>
</evidence>
<protein>
    <recommendedName>
        <fullName evidence="9">ER membrane protein complex subunit 7 beta-sandwich domain-containing protein</fullName>
    </recommendedName>
</protein>
<evidence type="ECO:0000256" key="8">
    <source>
        <dbReference type="SAM" id="SignalP"/>
    </source>
</evidence>
<sequence length="230" mass="24994">MHLLPLLLMPVALCTTLKLHLPATPSPVLLSSRTHATLSTLGTHLSAPLSAHNTIVFRNVTSGSYLVDIHCPSEAYRPLRVDVARDGSVTAWDTFRGNEWENLGEALPVKNGALEVRWMGSRQYYLERPGFSVLGILKNPMILMGLVSMLIFVGMPYLMENMDPEMKAEFEAQQRKGGPMAAMMSGNAQAGNPLGDFDMAAFLAGSKKKEVTAPQSGDAASAPRDQGVRR</sequence>
<feature type="domain" description="ER membrane protein complex subunit 7 beta-sandwich" evidence="9">
    <location>
        <begin position="29"/>
        <end position="144"/>
    </location>
</feature>
<name>A0A2C5Z160_9HYPO</name>
<comment type="subcellular location">
    <subcellularLocation>
        <location evidence="1">Membrane</location>
        <topology evidence="1">Single-pass membrane protein</topology>
    </subcellularLocation>
</comment>
<evidence type="ECO:0000259" key="9">
    <source>
        <dbReference type="Pfam" id="PF09430"/>
    </source>
</evidence>
<evidence type="ECO:0000313" key="11">
    <source>
        <dbReference type="Proteomes" id="UP000224854"/>
    </source>
</evidence>
<accession>A0A2C5Z160</accession>
<proteinExistence type="predicted"/>
<dbReference type="PANTHER" id="PTHR13605:SF4">
    <property type="entry name" value="ER MEMBRANE PROTEIN COMPLEX SUBUNIT 7"/>
    <property type="match status" value="1"/>
</dbReference>
<evidence type="ECO:0000256" key="5">
    <source>
        <dbReference type="ARBA" id="ARBA00023136"/>
    </source>
</evidence>
<keyword evidence="4 7" id="KW-1133">Transmembrane helix</keyword>
<feature type="region of interest" description="Disordered" evidence="6">
    <location>
        <begin position="208"/>
        <end position="230"/>
    </location>
</feature>
<dbReference type="Proteomes" id="UP000224854">
    <property type="component" value="Unassembled WGS sequence"/>
</dbReference>
<keyword evidence="2 7" id="KW-0812">Transmembrane</keyword>